<dbReference type="PANTHER" id="PTHR30329">
    <property type="entry name" value="STATOR ELEMENT OF FLAGELLAR MOTOR COMPLEX"/>
    <property type="match status" value="1"/>
</dbReference>
<dbReference type="GO" id="GO:0009279">
    <property type="term" value="C:cell outer membrane"/>
    <property type="evidence" value="ECO:0007669"/>
    <property type="project" value="UniProtKB-SubCell"/>
</dbReference>
<dbReference type="RefSeq" id="WP_092719337.1">
    <property type="nucleotide sequence ID" value="NZ_FMBK01000006.1"/>
</dbReference>
<feature type="compositionally biased region" description="Polar residues" evidence="5">
    <location>
        <begin position="175"/>
        <end position="193"/>
    </location>
</feature>
<evidence type="ECO:0000256" key="2">
    <source>
        <dbReference type="ARBA" id="ARBA00023136"/>
    </source>
</evidence>
<dbReference type="EMBL" id="JBJXCW010000012">
    <property type="protein sequence ID" value="MFN0298215.1"/>
    <property type="molecule type" value="Genomic_DNA"/>
</dbReference>
<organism evidence="8 9">
    <name type="scientific">Acinetobacter albensis</name>
    <dbReference type="NCBI Taxonomy" id="1673609"/>
    <lineage>
        <taxon>Bacteria</taxon>
        <taxon>Pseudomonadati</taxon>
        <taxon>Pseudomonadota</taxon>
        <taxon>Gammaproteobacteria</taxon>
        <taxon>Moraxellales</taxon>
        <taxon>Moraxellaceae</taxon>
        <taxon>Acinetobacter</taxon>
    </lineage>
</organism>
<evidence type="ECO:0000259" key="6">
    <source>
        <dbReference type="PROSITE" id="PS51123"/>
    </source>
</evidence>
<evidence type="ECO:0000313" key="10">
    <source>
        <dbReference type="Proteomes" id="UP001632339"/>
    </source>
</evidence>
<accession>A0A1C4GVA6</accession>
<feature type="compositionally biased region" description="Basic and acidic residues" evidence="5">
    <location>
        <begin position="197"/>
        <end position="210"/>
    </location>
</feature>
<dbReference type="InterPro" id="IPR006665">
    <property type="entry name" value="OmpA-like"/>
</dbReference>
<dbReference type="OrthoDB" id="9782229at2"/>
<keyword evidence="3" id="KW-0998">Cell outer membrane</keyword>
<evidence type="ECO:0000256" key="5">
    <source>
        <dbReference type="SAM" id="MobiDB-lite"/>
    </source>
</evidence>
<dbReference type="AlphaFoldDB" id="A0A1C4GVA6"/>
<evidence type="ECO:0000256" key="3">
    <source>
        <dbReference type="ARBA" id="ARBA00023237"/>
    </source>
</evidence>
<evidence type="ECO:0000256" key="4">
    <source>
        <dbReference type="PROSITE-ProRule" id="PRU00473"/>
    </source>
</evidence>
<dbReference type="EMBL" id="FMBK01000006">
    <property type="protein sequence ID" value="SCC71795.1"/>
    <property type="molecule type" value="Genomic_DNA"/>
</dbReference>
<dbReference type="InterPro" id="IPR006664">
    <property type="entry name" value="OMP_bac"/>
</dbReference>
<dbReference type="Proteomes" id="UP001632339">
    <property type="component" value="Unassembled WGS sequence"/>
</dbReference>
<comment type="subcellular location">
    <subcellularLocation>
        <location evidence="1">Cell outer membrane</location>
    </subcellularLocation>
</comment>
<keyword evidence="2 4" id="KW-0472">Membrane</keyword>
<dbReference type="CDD" id="cd07185">
    <property type="entry name" value="OmpA_C-like"/>
    <property type="match status" value="1"/>
</dbReference>
<reference evidence="8 9" key="1">
    <citation type="submission" date="2016-08" db="EMBL/GenBank/DDBJ databases">
        <authorList>
            <person name="Seilhamer J.J."/>
        </authorList>
    </citation>
    <scope>NUCLEOTIDE SEQUENCE [LARGE SCALE GENOMIC DNA]</scope>
    <source>
        <strain evidence="8 9">ANC 4874</strain>
    </source>
</reference>
<feature type="region of interest" description="Disordered" evidence="5">
    <location>
        <begin position="175"/>
        <end position="210"/>
    </location>
</feature>
<evidence type="ECO:0000313" key="8">
    <source>
        <dbReference type="EMBL" id="SCC71795.1"/>
    </source>
</evidence>
<dbReference type="InterPro" id="IPR050330">
    <property type="entry name" value="Bact_OuterMem_StrucFunc"/>
</dbReference>
<gene>
    <name evidence="7" type="ORF">ACKVE0_11880</name>
    <name evidence="8" type="ORF">GA0116959_10615</name>
</gene>
<dbReference type="PROSITE" id="PS51123">
    <property type="entry name" value="OMPA_2"/>
    <property type="match status" value="1"/>
</dbReference>
<keyword evidence="10" id="KW-1185">Reference proteome</keyword>
<name>A0A1C4GVA6_9GAMM</name>
<dbReference type="InterPro" id="IPR006690">
    <property type="entry name" value="OMPA-like_CS"/>
</dbReference>
<dbReference type="PROSITE" id="PS01068">
    <property type="entry name" value="OMPA_1"/>
    <property type="match status" value="1"/>
</dbReference>
<dbReference type="SUPFAM" id="SSF103088">
    <property type="entry name" value="OmpA-like"/>
    <property type="match status" value="1"/>
</dbReference>
<sequence length="210" mass="21691">MRALVISTVVGALALSGCQNMEYDKAAIGTGLGALLGAGLAYSNADKDKMGQAAAIGAVVGGGAGLLLDKKEKRLRQELAGTGVDVGRNQDGSINLVMPSVTFATNSSTIQSQFQSALNDVAKVLREDGTSSKLALVIHGHTDNTGSDSINNPLSQNRANSVKNYLASQGISSSRMTAKGYGSSSPIADNSTAAGREQNRRVEISVYETK</sequence>
<dbReference type="InterPro" id="IPR036737">
    <property type="entry name" value="OmpA-like_sf"/>
</dbReference>
<dbReference type="Gene3D" id="3.30.1330.60">
    <property type="entry name" value="OmpA-like domain"/>
    <property type="match status" value="1"/>
</dbReference>
<evidence type="ECO:0000256" key="1">
    <source>
        <dbReference type="ARBA" id="ARBA00004442"/>
    </source>
</evidence>
<feature type="domain" description="OmpA-like" evidence="6">
    <location>
        <begin position="90"/>
        <end position="210"/>
    </location>
</feature>
<dbReference type="Proteomes" id="UP000243661">
    <property type="component" value="Unassembled WGS sequence"/>
</dbReference>
<dbReference type="PRINTS" id="PR01021">
    <property type="entry name" value="OMPADOMAIN"/>
</dbReference>
<proteinExistence type="predicted"/>
<dbReference type="Pfam" id="PF00691">
    <property type="entry name" value="OmpA"/>
    <property type="match status" value="1"/>
</dbReference>
<evidence type="ECO:0000313" key="7">
    <source>
        <dbReference type="EMBL" id="MFN0298215.1"/>
    </source>
</evidence>
<dbReference type="PANTHER" id="PTHR30329:SF21">
    <property type="entry name" value="LIPOPROTEIN YIAD-RELATED"/>
    <property type="match status" value="1"/>
</dbReference>
<dbReference type="PROSITE" id="PS51257">
    <property type="entry name" value="PROKAR_LIPOPROTEIN"/>
    <property type="match status" value="1"/>
</dbReference>
<protein>
    <submittedName>
        <fullName evidence="7">OmpA family protein</fullName>
    </submittedName>
    <submittedName>
        <fullName evidence="8">Outer membrane protein OmpA</fullName>
    </submittedName>
</protein>
<reference evidence="7 10" key="2">
    <citation type="submission" date="2024-12" db="EMBL/GenBank/DDBJ databases">
        <title>C001-4G Acinetobacter sp. assembled genome.</title>
        <authorList>
            <person name="D'Arcy K."/>
            <person name="Kingdon A.D.H."/>
            <person name="Breen A."/>
            <person name="Mckeown C."/>
            <person name="Allman E."/>
            <person name="Sharma P."/>
            <person name="Mcleman A."/>
            <person name="Roberts A.P."/>
        </authorList>
    </citation>
    <scope>NUCLEOTIDE SEQUENCE [LARGE SCALE GENOMIC DNA]</scope>
    <source>
        <strain evidence="7 10">C1-4G</strain>
    </source>
</reference>
<evidence type="ECO:0000313" key="9">
    <source>
        <dbReference type="Proteomes" id="UP000243661"/>
    </source>
</evidence>